<feature type="region of interest" description="Disordered" evidence="1">
    <location>
        <begin position="380"/>
        <end position="467"/>
    </location>
</feature>
<proteinExistence type="predicted"/>
<feature type="compositionally biased region" description="Basic and acidic residues" evidence="1">
    <location>
        <begin position="448"/>
        <end position="457"/>
    </location>
</feature>
<name>A0ABQ9I043_9NEOP</name>
<gene>
    <name evidence="2" type="ORF">PR048_008857</name>
</gene>
<reference evidence="2 3" key="1">
    <citation type="submission" date="2023-02" db="EMBL/GenBank/DDBJ databases">
        <title>LHISI_Scaffold_Assembly.</title>
        <authorList>
            <person name="Stuart O.P."/>
            <person name="Cleave R."/>
            <person name="Magrath M.J.L."/>
            <person name="Mikheyev A.S."/>
        </authorList>
    </citation>
    <scope>NUCLEOTIDE SEQUENCE [LARGE SCALE GENOMIC DNA]</scope>
    <source>
        <strain evidence="2">Daus_M_001</strain>
        <tissue evidence="2">Leg muscle</tissue>
    </source>
</reference>
<dbReference type="Proteomes" id="UP001159363">
    <property type="component" value="Chromosome 3"/>
</dbReference>
<comment type="caution">
    <text evidence="2">The sequence shown here is derived from an EMBL/GenBank/DDBJ whole genome shotgun (WGS) entry which is preliminary data.</text>
</comment>
<keyword evidence="3" id="KW-1185">Reference proteome</keyword>
<dbReference type="EMBL" id="JARBHB010000003">
    <property type="protein sequence ID" value="KAJ8889358.1"/>
    <property type="molecule type" value="Genomic_DNA"/>
</dbReference>
<protein>
    <submittedName>
        <fullName evidence="2">Uncharacterized protein</fullName>
    </submittedName>
</protein>
<sequence length="514" mass="56039">MRIVVRLQQGLAGEGVASTVIGGGGLSSSGYSPLSSPHFAWSRYGEDEPTAKICINTATYFLLRNILEWSGEIWAALNIAVLRADEGRRKRDIPKKKTHRPEASSDTIPTCENPGATLLGMELVSPRWEASSLTTIPSQLLGSTPSLFRTPSQPPRHPAAFPSKLDRAWRRYRGLNRGRRERSIRRCIFDHAAYLSVSYGRSERAPGVVRGPCHPPTPTPPALSPSHVDDHGLLGFNHWPGVRRRARARAHTHTYTLPSSRLVCPLLPPTRSSSTSSTHRHMSVTRTHPTSVASCFLRGGRCRWSAGFPGDITFPPALAINPALLHPHFTSPTSALETSMLRDTHISSLTEHIINSRFPEHFHPLSKETGGLEDANRTTAYPAEGRRQGNPTPNPPFSHPLRSPRVPSNILPPPANTLNGRLIPGYEEPGAKENARSRGGSNVRGRTRINENRKKLDPSNGDPPEEVDGAVSAMPEEVYGTALVELDATSDVTIAAEEVGGEKPLVGNIHSTLT</sequence>
<organism evidence="2 3">
    <name type="scientific">Dryococelus australis</name>
    <dbReference type="NCBI Taxonomy" id="614101"/>
    <lineage>
        <taxon>Eukaryota</taxon>
        <taxon>Metazoa</taxon>
        <taxon>Ecdysozoa</taxon>
        <taxon>Arthropoda</taxon>
        <taxon>Hexapoda</taxon>
        <taxon>Insecta</taxon>
        <taxon>Pterygota</taxon>
        <taxon>Neoptera</taxon>
        <taxon>Polyneoptera</taxon>
        <taxon>Phasmatodea</taxon>
        <taxon>Verophasmatodea</taxon>
        <taxon>Anareolatae</taxon>
        <taxon>Phasmatidae</taxon>
        <taxon>Eurycanthinae</taxon>
        <taxon>Dryococelus</taxon>
    </lineage>
</organism>
<accession>A0ABQ9I043</accession>
<feature type="region of interest" description="Disordered" evidence="1">
    <location>
        <begin position="91"/>
        <end position="111"/>
    </location>
</feature>
<evidence type="ECO:0000256" key="1">
    <source>
        <dbReference type="SAM" id="MobiDB-lite"/>
    </source>
</evidence>
<evidence type="ECO:0000313" key="3">
    <source>
        <dbReference type="Proteomes" id="UP001159363"/>
    </source>
</evidence>
<evidence type="ECO:0000313" key="2">
    <source>
        <dbReference type="EMBL" id="KAJ8889358.1"/>
    </source>
</evidence>